<organism evidence="2 3">
    <name type="scientific">Flavobacterium noncentrifugens</name>
    <dbReference type="NCBI Taxonomy" id="1128970"/>
    <lineage>
        <taxon>Bacteria</taxon>
        <taxon>Pseudomonadati</taxon>
        <taxon>Bacteroidota</taxon>
        <taxon>Flavobacteriia</taxon>
        <taxon>Flavobacteriales</taxon>
        <taxon>Flavobacteriaceae</taxon>
        <taxon>Flavobacterium</taxon>
    </lineage>
</organism>
<keyword evidence="1" id="KW-1133">Transmembrane helix</keyword>
<gene>
    <name evidence="2" type="ORF">SAMN04487935_2943</name>
</gene>
<name>A0A1G9AKI4_9FLAO</name>
<keyword evidence="3" id="KW-1185">Reference proteome</keyword>
<dbReference type="EMBL" id="FNEZ01000005">
    <property type="protein sequence ID" value="SDK27817.1"/>
    <property type="molecule type" value="Genomic_DNA"/>
</dbReference>
<sequence>MGKASKFIAAAVVIMVFLTLVYHSKKDAYENEKAFSQKYFTGELLAIEQGRGIKIYYSTTEFFYAVPDVDFKVGDHFRKTTDSLELFRNGNLVRKIKVEKPTESYFDYFTGF</sequence>
<dbReference type="Proteomes" id="UP000199580">
    <property type="component" value="Unassembled WGS sequence"/>
</dbReference>
<accession>A0A1G9AKI4</accession>
<evidence type="ECO:0000313" key="2">
    <source>
        <dbReference type="EMBL" id="SDK27817.1"/>
    </source>
</evidence>
<proteinExistence type="predicted"/>
<protein>
    <submittedName>
        <fullName evidence="2">Uncharacterized protein</fullName>
    </submittedName>
</protein>
<dbReference type="AlphaFoldDB" id="A0A1G9AKI4"/>
<reference evidence="2 3" key="1">
    <citation type="submission" date="2016-10" db="EMBL/GenBank/DDBJ databases">
        <authorList>
            <person name="de Groot N.N."/>
        </authorList>
    </citation>
    <scope>NUCLEOTIDE SEQUENCE [LARGE SCALE GENOMIC DNA]</scope>
    <source>
        <strain evidence="2 3">CGMCC 1.10076</strain>
    </source>
</reference>
<dbReference type="RefSeq" id="WP_091397151.1">
    <property type="nucleotide sequence ID" value="NZ_BKAI01000007.1"/>
</dbReference>
<keyword evidence="1" id="KW-0472">Membrane</keyword>
<feature type="transmembrane region" description="Helical" evidence="1">
    <location>
        <begin position="6"/>
        <end position="23"/>
    </location>
</feature>
<keyword evidence="1" id="KW-0812">Transmembrane</keyword>
<dbReference type="OrthoDB" id="1444721at2"/>
<evidence type="ECO:0000313" key="3">
    <source>
        <dbReference type="Proteomes" id="UP000199580"/>
    </source>
</evidence>
<evidence type="ECO:0000256" key="1">
    <source>
        <dbReference type="SAM" id="Phobius"/>
    </source>
</evidence>